<keyword evidence="7 10" id="KW-0479">Metal-binding</keyword>
<gene>
    <name evidence="7 11" type="primary">panB</name>
    <name evidence="11" type="ORF">GXY80_13135</name>
</gene>
<proteinExistence type="inferred from homology"/>
<dbReference type="PANTHER" id="PTHR20881:SF0">
    <property type="entry name" value="3-METHYL-2-OXOBUTANOATE HYDROXYMETHYLTRANSFERASE"/>
    <property type="match status" value="1"/>
</dbReference>
<feature type="active site" description="Proton acceptor" evidence="7 8">
    <location>
        <position position="181"/>
    </location>
</feature>
<reference evidence="11" key="1">
    <citation type="journal article" date="2020" name="Biotechnol. Biofuels">
        <title>New insights from the biogas microbiome by comprehensive genome-resolved metagenomics of nearly 1600 species originating from multiple anaerobic digesters.</title>
        <authorList>
            <person name="Campanaro S."/>
            <person name="Treu L."/>
            <person name="Rodriguez-R L.M."/>
            <person name="Kovalovszki A."/>
            <person name="Ziels R.M."/>
            <person name="Maus I."/>
            <person name="Zhu X."/>
            <person name="Kougias P.G."/>
            <person name="Basile A."/>
            <person name="Luo G."/>
            <person name="Schluter A."/>
            <person name="Konstantinidis K.T."/>
            <person name="Angelidaki I."/>
        </authorList>
    </citation>
    <scope>NUCLEOTIDE SEQUENCE</scope>
    <source>
        <strain evidence="11">AS06rmzACSIP_7</strain>
    </source>
</reference>
<evidence type="ECO:0000256" key="10">
    <source>
        <dbReference type="PIRSR" id="PIRSR000388-3"/>
    </source>
</evidence>
<comment type="catalytic activity">
    <reaction evidence="7">
        <text>(6R)-5,10-methylene-5,6,7,8-tetrahydrofolate + 3-methyl-2-oxobutanoate + H2O = 2-dehydropantoate + (6S)-5,6,7,8-tetrahydrofolate</text>
        <dbReference type="Rhea" id="RHEA:11824"/>
        <dbReference type="ChEBI" id="CHEBI:11561"/>
        <dbReference type="ChEBI" id="CHEBI:11851"/>
        <dbReference type="ChEBI" id="CHEBI:15377"/>
        <dbReference type="ChEBI" id="CHEBI:15636"/>
        <dbReference type="ChEBI" id="CHEBI:57453"/>
        <dbReference type="EC" id="2.1.2.11"/>
    </reaction>
</comment>
<evidence type="ECO:0000313" key="12">
    <source>
        <dbReference type="Proteomes" id="UP000777265"/>
    </source>
</evidence>
<comment type="subunit">
    <text evidence="3 7">Homodecamer; pentamer of dimers.</text>
</comment>
<dbReference type="STRING" id="909663.GCA_000512235_03556"/>
<reference evidence="11" key="2">
    <citation type="submission" date="2020-01" db="EMBL/GenBank/DDBJ databases">
        <authorList>
            <person name="Campanaro S."/>
        </authorList>
    </citation>
    <scope>NUCLEOTIDE SEQUENCE</scope>
    <source>
        <strain evidence="11">AS06rmzACSIP_7</strain>
    </source>
</reference>
<dbReference type="GO" id="GO:0000287">
    <property type="term" value="F:magnesium ion binding"/>
    <property type="evidence" value="ECO:0007669"/>
    <property type="project" value="TreeGrafter"/>
</dbReference>
<dbReference type="SUPFAM" id="SSF51621">
    <property type="entry name" value="Phosphoenolpyruvate/pyruvate domain"/>
    <property type="match status" value="1"/>
</dbReference>
<keyword evidence="7" id="KW-0963">Cytoplasm</keyword>
<dbReference type="Proteomes" id="UP000777265">
    <property type="component" value="Unassembled WGS sequence"/>
</dbReference>
<comment type="similarity">
    <text evidence="2 7">Belongs to the PanB family.</text>
</comment>
<dbReference type="FunFam" id="3.20.20.60:FF:000003">
    <property type="entry name" value="3-methyl-2-oxobutanoate hydroxymethyltransferase"/>
    <property type="match status" value="1"/>
</dbReference>
<sequence>MDKVTVPIFQGKKGKEKLTMLTSYDFNFAGIVDQAGIDSILVGDSVGNVVLGYPSTIPVTVEEMIHHARAVTRGAQRALVIIDMPFMSYHESIEQAKRNAGRMIKESGADAVKLEGGIRMKEVIRALVDIEIPVMGHIGLTPQSVNRMGGYKVQGKGEEAEGLLLDAKAVEEAGAFSVVLECVPRQLAQEITGMLSIPTIGIGAGPDCDGQVLVIHDLLGLFGGFRPKFVKTYLNMREQVDGAVKNFIEEVRGGAFPDDAHSFH</sequence>
<evidence type="ECO:0000256" key="5">
    <source>
        <dbReference type="ARBA" id="ARBA00022679"/>
    </source>
</evidence>
<feature type="binding site" evidence="7 9">
    <location>
        <position position="83"/>
    </location>
    <ligand>
        <name>3-methyl-2-oxobutanoate</name>
        <dbReference type="ChEBI" id="CHEBI:11851"/>
    </ligand>
</feature>
<evidence type="ECO:0000313" key="11">
    <source>
        <dbReference type="EMBL" id="NLW36399.1"/>
    </source>
</evidence>
<dbReference type="InterPro" id="IPR040442">
    <property type="entry name" value="Pyrv_kinase-like_dom_sf"/>
</dbReference>
<evidence type="ECO:0000256" key="1">
    <source>
        <dbReference type="ARBA" id="ARBA00005033"/>
    </source>
</evidence>
<comment type="subcellular location">
    <subcellularLocation>
        <location evidence="7">Cytoplasm</location>
    </subcellularLocation>
</comment>
<dbReference type="Pfam" id="PF02548">
    <property type="entry name" value="Pantoate_transf"/>
    <property type="match status" value="1"/>
</dbReference>
<dbReference type="GO" id="GO:0003864">
    <property type="term" value="F:3-methyl-2-oxobutanoate hydroxymethyltransferase activity"/>
    <property type="evidence" value="ECO:0007669"/>
    <property type="project" value="UniProtKB-UniRule"/>
</dbReference>
<dbReference type="EC" id="2.1.2.11" evidence="7"/>
<keyword evidence="4 7" id="KW-0566">Pantothenate biosynthesis</keyword>
<dbReference type="NCBIfam" id="TIGR00222">
    <property type="entry name" value="panB"/>
    <property type="match status" value="1"/>
</dbReference>
<protein>
    <recommendedName>
        <fullName evidence="7">3-methyl-2-oxobutanoate hydroxymethyltransferase</fullName>
        <ecNumber evidence="7">2.1.2.11</ecNumber>
    </recommendedName>
    <alternativeName>
        <fullName evidence="7">Ketopantoate hydroxymethyltransferase</fullName>
        <shortName evidence="7">KPHMT</shortName>
    </alternativeName>
</protein>
<dbReference type="Gene3D" id="3.20.20.60">
    <property type="entry name" value="Phosphoenolpyruvate-binding domains"/>
    <property type="match status" value="1"/>
</dbReference>
<dbReference type="NCBIfam" id="NF001452">
    <property type="entry name" value="PRK00311.1"/>
    <property type="match status" value="1"/>
</dbReference>
<dbReference type="AlphaFoldDB" id="A0A351U2M7"/>
<comment type="function">
    <text evidence="6 7">Catalyzes the reversible reaction in which hydroxymethyl group from 5,10-methylenetetrahydrofolate is transferred onto alpha-ketoisovalerate to form ketopantoate.</text>
</comment>
<feature type="binding site" evidence="7 9">
    <location>
        <position position="113"/>
    </location>
    <ligand>
        <name>3-methyl-2-oxobutanoate</name>
        <dbReference type="ChEBI" id="CHEBI:11851"/>
    </ligand>
</feature>
<evidence type="ECO:0000256" key="9">
    <source>
        <dbReference type="PIRSR" id="PIRSR000388-2"/>
    </source>
</evidence>
<feature type="binding site" evidence="7 9">
    <location>
        <begin position="44"/>
        <end position="45"/>
    </location>
    <ligand>
        <name>3-methyl-2-oxobutanoate</name>
        <dbReference type="ChEBI" id="CHEBI:11851"/>
    </ligand>
</feature>
<feature type="binding site" evidence="7 10">
    <location>
        <position position="115"/>
    </location>
    <ligand>
        <name>Mg(2+)</name>
        <dbReference type="ChEBI" id="CHEBI:18420"/>
    </ligand>
</feature>
<dbReference type="GO" id="GO:0015940">
    <property type="term" value="P:pantothenate biosynthetic process"/>
    <property type="evidence" value="ECO:0007669"/>
    <property type="project" value="UniProtKB-UniRule"/>
</dbReference>
<dbReference type="InterPro" id="IPR015813">
    <property type="entry name" value="Pyrv/PenolPyrv_kinase-like_dom"/>
</dbReference>
<evidence type="ECO:0000256" key="6">
    <source>
        <dbReference type="ARBA" id="ARBA00056497"/>
    </source>
</evidence>
<comment type="caution">
    <text evidence="11">The sequence shown here is derived from an EMBL/GenBank/DDBJ whole genome shotgun (WGS) entry which is preliminary data.</text>
</comment>
<dbReference type="GO" id="GO:0005737">
    <property type="term" value="C:cytoplasm"/>
    <property type="evidence" value="ECO:0007669"/>
    <property type="project" value="UniProtKB-SubCell"/>
</dbReference>
<dbReference type="InterPro" id="IPR003700">
    <property type="entry name" value="Pantoate_hydroxy_MeTrfase"/>
</dbReference>
<dbReference type="HAMAP" id="MF_00156">
    <property type="entry name" value="PanB"/>
    <property type="match status" value="1"/>
</dbReference>
<evidence type="ECO:0000256" key="7">
    <source>
        <dbReference type="HAMAP-Rule" id="MF_00156"/>
    </source>
</evidence>
<feature type="binding site" evidence="7 10">
    <location>
        <position position="44"/>
    </location>
    <ligand>
        <name>Mg(2+)</name>
        <dbReference type="ChEBI" id="CHEBI:18420"/>
    </ligand>
</feature>
<evidence type="ECO:0000256" key="2">
    <source>
        <dbReference type="ARBA" id="ARBA00008676"/>
    </source>
</evidence>
<keyword evidence="7 10" id="KW-0460">Magnesium</keyword>
<evidence type="ECO:0000256" key="4">
    <source>
        <dbReference type="ARBA" id="ARBA00022655"/>
    </source>
</evidence>
<dbReference type="EMBL" id="JAAYEE010000248">
    <property type="protein sequence ID" value="NLW36399.1"/>
    <property type="molecule type" value="Genomic_DNA"/>
</dbReference>
<name>A0A351U2M7_9BACT</name>
<dbReference type="PIRSF" id="PIRSF000388">
    <property type="entry name" value="Pantoate_hydroxy_MeTrfase"/>
    <property type="match status" value="1"/>
</dbReference>
<accession>A0A351U2M7</accession>
<comment type="pathway">
    <text evidence="1 7">Cofactor biosynthesis; (R)-pantothenate biosynthesis; (R)-pantoate from 3-methyl-2-oxobutanoate: step 1/2.</text>
</comment>
<feature type="binding site" evidence="7 10">
    <location>
        <position position="83"/>
    </location>
    <ligand>
        <name>Mg(2+)</name>
        <dbReference type="ChEBI" id="CHEBI:18420"/>
    </ligand>
</feature>
<dbReference type="PANTHER" id="PTHR20881">
    <property type="entry name" value="3-METHYL-2-OXOBUTANOATE HYDROXYMETHYLTRANSFERASE"/>
    <property type="match status" value="1"/>
</dbReference>
<evidence type="ECO:0000256" key="8">
    <source>
        <dbReference type="PIRSR" id="PIRSR000388-1"/>
    </source>
</evidence>
<dbReference type="CDD" id="cd06557">
    <property type="entry name" value="KPHMT-like"/>
    <property type="match status" value="1"/>
</dbReference>
<evidence type="ECO:0000256" key="3">
    <source>
        <dbReference type="ARBA" id="ARBA00011424"/>
    </source>
</evidence>
<keyword evidence="5 7" id="KW-0808">Transferase</keyword>
<comment type="cofactor">
    <cofactor evidence="7 10">
        <name>Mg(2+)</name>
        <dbReference type="ChEBI" id="CHEBI:18420"/>
    </cofactor>
    <text evidence="7 10">Binds 1 Mg(2+) ion per subunit.</text>
</comment>
<organism evidence="11 12">
    <name type="scientific">Syntrophorhabdus aromaticivorans</name>
    <dbReference type="NCBI Taxonomy" id="328301"/>
    <lineage>
        <taxon>Bacteria</taxon>
        <taxon>Pseudomonadati</taxon>
        <taxon>Thermodesulfobacteriota</taxon>
        <taxon>Syntrophorhabdia</taxon>
        <taxon>Syntrophorhabdales</taxon>
        <taxon>Syntrophorhabdaceae</taxon>
        <taxon>Syntrophorhabdus</taxon>
    </lineage>
</organism>